<reference evidence="1 2" key="1">
    <citation type="submission" date="2019-04" db="EMBL/GenBank/DDBJ databases">
        <title>Isolation and identification of Cellulomonas shaoxiangyii sp. Nov. isolated from feces of the Tibetan antelopes (Pantholops hodgsonii) in the Qinghai-Tibet plateau of China.</title>
        <authorList>
            <person name="Tian Z."/>
        </authorList>
    </citation>
    <scope>NUCLEOTIDE SEQUENCE [LARGE SCALE GENOMIC DNA]</scope>
    <source>
        <strain evidence="1 2">Z28</strain>
    </source>
</reference>
<accession>A0A4P7SPP4</accession>
<evidence type="ECO:0000313" key="1">
    <source>
        <dbReference type="EMBL" id="QCB94964.1"/>
    </source>
</evidence>
<protein>
    <submittedName>
        <fullName evidence="1">HAD family hydrolase</fullName>
    </submittedName>
</protein>
<dbReference type="InterPro" id="IPR023198">
    <property type="entry name" value="PGP-like_dom2"/>
</dbReference>
<evidence type="ECO:0000313" key="2">
    <source>
        <dbReference type="Proteomes" id="UP000296469"/>
    </source>
</evidence>
<dbReference type="NCBIfam" id="TIGR01509">
    <property type="entry name" value="HAD-SF-IA-v3"/>
    <property type="match status" value="1"/>
</dbReference>
<dbReference type="Proteomes" id="UP000296469">
    <property type="component" value="Chromosome"/>
</dbReference>
<dbReference type="InterPro" id="IPR051806">
    <property type="entry name" value="HAD-like_SPP"/>
</dbReference>
<gene>
    <name evidence="1" type="ORF">E5225_16735</name>
</gene>
<dbReference type="OrthoDB" id="9800058at2"/>
<keyword evidence="1" id="KW-0378">Hydrolase</keyword>
<dbReference type="PANTHER" id="PTHR43481:SF4">
    <property type="entry name" value="GLYCEROL-1-PHOSPHATE PHOSPHOHYDROLASE 1-RELATED"/>
    <property type="match status" value="1"/>
</dbReference>
<organism evidence="1 2">
    <name type="scientific">Cellulomonas shaoxiangyii</name>
    <dbReference type="NCBI Taxonomy" id="2566013"/>
    <lineage>
        <taxon>Bacteria</taxon>
        <taxon>Bacillati</taxon>
        <taxon>Actinomycetota</taxon>
        <taxon>Actinomycetes</taxon>
        <taxon>Micrococcales</taxon>
        <taxon>Cellulomonadaceae</taxon>
        <taxon>Cellulomonas</taxon>
    </lineage>
</organism>
<dbReference type="EMBL" id="CP039291">
    <property type="protein sequence ID" value="QCB94964.1"/>
    <property type="molecule type" value="Genomic_DNA"/>
</dbReference>
<dbReference type="Gene3D" id="1.10.150.240">
    <property type="entry name" value="Putative phosphatase, domain 2"/>
    <property type="match status" value="1"/>
</dbReference>
<dbReference type="AlphaFoldDB" id="A0A4P7SPP4"/>
<dbReference type="GO" id="GO:0050308">
    <property type="term" value="F:sugar-phosphatase activity"/>
    <property type="evidence" value="ECO:0007669"/>
    <property type="project" value="TreeGrafter"/>
</dbReference>
<sequence>MTNSAGRGRAGWARARGASVCWDRGVDGSLVTWTCRALLLDVDGTLVDSAESVRAAWSAVAQELGADAGTVAAAALARRATEVAEEFFAPEDRAHALDASLRASVGTAHLVRALPGAADLLGSLPDGAWGCVTSGRREILTARLRGAGLPVPAVFVTAEDVECGKPHPQPYLRGAELVGVDPVDAVALEDTPDGVRSARAAGLRVVGVLGTHAPDDLRAAGADVLVDAPGRVRVTADGDVLRLTVHGASTRSPAGR</sequence>
<dbReference type="KEGG" id="celz:E5225_16735"/>
<dbReference type="SFLD" id="SFLDS00003">
    <property type="entry name" value="Haloacid_Dehalogenase"/>
    <property type="match status" value="1"/>
</dbReference>
<name>A0A4P7SPP4_9CELL</name>
<dbReference type="InterPro" id="IPR023214">
    <property type="entry name" value="HAD_sf"/>
</dbReference>
<dbReference type="InterPro" id="IPR006439">
    <property type="entry name" value="HAD-SF_hydro_IA"/>
</dbReference>
<dbReference type="PANTHER" id="PTHR43481">
    <property type="entry name" value="FRUCTOSE-1-PHOSPHATE PHOSPHATASE"/>
    <property type="match status" value="1"/>
</dbReference>
<dbReference type="SFLD" id="SFLDG01129">
    <property type="entry name" value="C1.5:_HAD__Beta-PGM__Phosphata"/>
    <property type="match status" value="1"/>
</dbReference>
<dbReference type="Pfam" id="PF00702">
    <property type="entry name" value="Hydrolase"/>
    <property type="match status" value="1"/>
</dbReference>
<dbReference type="Gene3D" id="3.40.50.1000">
    <property type="entry name" value="HAD superfamily/HAD-like"/>
    <property type="match status" value="1"/>
</dbReference>
<dbReference type="InterPro" id="IPR036412">
    <property type="entry name" value="HAD-like_sf"/>
</dbReference>
<dbReference type="SUPFAM" id="SSF56784">
    <property type="entry name" value="HAD-like"/>
    <property type="match status" value="1"/>
</dbReference>
<proteinExistence type="predicted"/>
<keyword evidence="2" id="KW-1185">Reference proteome</keyword>